<keyword evidence="4 6" id="KW-1133">Transmembrane helix</keyword>
<dbReference type="OrthoDB" id="7859621at2759"/>
<name>A0A6V7V8V4_MELEN</name>
<dbReference type="Pfam" id="PF02077">
    <property type="entry name" value="SURF4"/>
    <property type="match status" value="1"/>
</dbReference>
<comment type="caution">
    <text evidence="7">The sequence shown here is derived from an EMBL/GenBank/DDBJ whole genome shotgun (WGS) entry which is preliminary data.</text>
</comment>
<keyword evidence="5 6" id="KW-0472">Membrane</keyword>
<evidence type="ECO:0000256" key="1">
    <source>
        <dbReference type="ARBA" id="ARBA00004141"/>
    </source>
</evidence>
<dbReference type="AlphaFoldDB" id="A0A6V7V8V4"/>
<dbReference type="EMBL" id="CAJEWN010000180">
    <property type="protein sequence ID" value="CAD2171242.1"/>
    <property type="molecule type" value="Genomic_DNA"/>
</dbReference>
<sequence>MNKLGNTEIRQLLSNNYQTILLIAARICMLGMFIDDGIRVGLQWKDQHRYISVYWANLPTWRPADVLITFGILGQIIPCILILFIRRIVIPSCIFLIFMVIYHTILYGLHFDLHFLAVNVAIIGGLLLLIAESLNNNKQKQPTIGAGIIQLQFQKDSKSKTFIMLAGRIFLPLMFISLLRWDSNNHLKMIELFIASLLMFLVITGFKARQASLLLALWLLFINFNLNAWWKLPKDSPYKEFARFDFFQTFSVIGGLLLIFVHGPGNYSIDALTKKDT</sequence>
<dbReference type="Proteomes" id="UP000580250">
    <property type="component" value="Unassembled WGS sequence"/>
</dbReference>
<feature type="transmembrane region" description="Helical" evidence="6">
    <location>
        <begin position="113"/>
        <end position="131"/>
    </location>
</feature>
<feature type="transmembrane region" description="Helical" evidence="6">
    <location>
        <begin position="162"/>
        <end position="181"/>
    </location>
</feature>
<reference evidence="7 8" key="1">
    <citation type="submission" date="2020-08" db="EMBL/GenBank/DDBJ databases">
        <authorList>
            <person name="Koutsovoulos G."/>
            <person name="Danchin GJ E."/>
        </authorList>
    </citation>
    <scope>NUCLEOTIDE SEQUENCE [LARGE SCALE GENOMIC DNA]</scope>
</reference>
<dbReference type="GO" id="GO:0016020">
    <property type="term" value="C:membrane"/>
    <property type="evidence" value="ECO:0007669"/>
    <property type="project" value="UniProtKB-SubCell"/>
</dbReference>
<evidence type="ECO:0000256" key="5">
    <source>
        <dbReference type="ARBA" id="ARBA00023136"/>
    </source>
</evidence>
<evidence type="ECO:0000313" key="7">
    <source>
        <dbReference type="EMBL" id="CAD2171242.1"/>
    </source>
</evidence>
<comment type="subcellular location">
    <subcellularLocation>
        <location evidence="1">Membrane</location>
        <topology evidence="1">Multi-pass membrane protein</topology>
    </subcellularLocation>
</comment>
<proteinExistence type="inferred from homology"/>
<evidence type="ECO:0000313" key="8">
    <source>
        <dbReference type="Proteomes" id="UP000580250"/>
    </source>
</evidence>
<feature type="transmembrane region" description="Helical" evidence="6">
    <location>
        <begin position="213"/>
        <end position="230"/>
    </location>
</feature>
<feature type="transmembrane region" description="Helical" evidence="6">
    <location>
        <begin position="250"/>
        <end position="269"/>
    </location>
</feature>
<feature type="transmembrane region" description="Helical" evidence="6">
    <location>
        <begin position="12"/>
        <end position="34"/>
    </location>
</feature>
<accession>A0A6V7V8V4</accession>
<gene>
    <name evidence="7" type="ORF">MENT_LOCUS22697</name>
</gene>
<feature type="transmembrane region" description="Helical" evidence="6">
    <location>
        <begin position="187"/>
        <end position="206"/>
    </location>
</feature>
<evidence type="ECO:0000256" key="4">
    <source>
        <dbReference type="ARBA" id="ARBA00022989"/>
    </source>
</evidence>
<comment type="similarity">
    <text evidence="2">Belongs to the SURF4 family.</text>
</comment>
<evidence type="ECO:0000256" key="3">
    <source>
        <dbReference type="ARBA" id="ARBA00022692"/>
    </source>
</evidence>
<evidence type="ECO:0000256" key="6">
    <source>
        <dbReference type="SAM" id="Phobius"/>
    </source>
</evidence>
<feature type="transmembrane region" description="Helical" evidence="6">
    <location>
        <begin position="66"/>
        <end position="84"/>
    </location>
</feature>
<organism evidence="7 8">
    <name type="scientific">Meloidogyne enterolobii</name>
    <name type="common">Root-knot nematode worm</name>
    <name type="synonym">Meloidogyne mayaguensis</name>
    <dbReference type="NCBI Taxonomy" id="390850"/>
    <lineage>
        <taxon>Eukaryota</taxon>
        <taxon>Metazoa</taxon>
        <taxon>Ecdysozoa</taxon>
        <taxon>Nematoda</taxon>
        <taxon>Chromadorea</taxon>
        <taxon>Rhabditida</taxon>
        <taxon>Tylenchina</taxon>
        <taxon>Tylenchomorpha</taxon>
        <taxon>Tylenchoidea</taxon>
        <taxon>Meloidogynidae</taxon>
        <taxon>Meloidogyninae</taxon>
        <taxon>Meloidogyne</taxon>
    </lineage>
</organism>
<protein>
    <submittedName>
        <fullName evidence="7">Uncharacterized protein</fullName>
    </submittedName>
</protein>
<feature type="transmembrane region" description="Helical" evidence="6">
    <location>
        <begin position="89"/>
        <end position="107"/>
    </location>
</feature>
<evidence type="ECO:0000256" key="2">
    <source>
        <dbReference type="ARBA" id="ARBA00006945"/>
    </source>
</evidence>
<keyword evidence="3 6" id="KW-0812">Transmembrane</keyword>
<dbReference type="InterPro" id="IPR002995">
    <property type="entry name" value="Surf4"/>
</dbReference>